<dbReference type="GO" id="GO:0016787">
    <property type="term" value="F:hydrolase activity"/>
    <property type="evidence" value="ECO:0007669"/>
    <property type="project" value="UniProtKB-KW"/>
</dbReference>
<gene>
    <name evidence="2" type="ORF">MSAN_02211700</name>
</gene>
<evidence type="ECO:0000313" key="3">
    <source>
        <dbReference type="Proteomes" id="UP000623467"/>
    </source>
</evidence>
<dbReference type="Pfam" id="PF14027">
    <property type="entry name" value="Questin_oxidase"/>
    <property type="match status" value="1"/>
</dbReference>
<accession>A0A8H6XEC2</accession>
<organism evidence="2 3">
    <name type="scientific">Mycena sanguinolenta</name>
    <dbReference type="NCBI Taxonomy" id="230812"/>
    <lineage>
        <taxon>Eukaryota</taxon>
        <taxon>Fungi</taxon>
        <taxon>Dikarya</taxon>
        <taxon>Basidiomycota</taxon>
        <taxon>Agaricomycotina</taxon>
        <taxon>Agaricomycetes</taxon>
        <taxon>Agaricomycetidae</taxon>
        <taxon>Agaricales</taxon>
        <taxon>Marasmiineae</taxon>
        <taxon>Mycenaceae</taxon>
        <taxon>Mycena</taxon>
    </lineage>
</organism>
<dbReference type="GO" id="GO:0016491">
    <property type="term" value="F:oxidoreductase activity"/>
    <property type="evidence" value="ECO:0007669"/>
    <property type="project" value="UniProtKB-KW"/>
</dbReference>
<protein>
    <submittedName>
        <fullName evidence="2">P-loop containing nucleoside triphosphate hydrolase protein</fullName>
    </submittedName>
</protein>
<name>A0A8H6XEC2_9AGAR</name>
<dbReference type="PANTHER" id="PTHR35870">
    <property type="entry name" value="PROTEIN, PUTATIVE (AFU_ORTHOLOGUE AFUA_5G03330)-RELATED"/>
    <property type="match status" value="1"/>
</dbReference>
<keyword evidence="2" id="KW-0378">Hydrolase</keyword>
<comment type="caution">
    <text evidence="2">The sequence shown here is derived from an EMBL/GenBank/DDBJ whole genome shotgun (WGS) entry which is preliminary data.</text>
</comment>
<reference evidence="2" key="1">
    <citation type="submission" date="2020-05" db="EMBL/GenBank/DDBJ databases">
        <title>Mycena genomes resolve the evolution of fungal bioluminescence.</title>
        <authorList>
            <person name="Tsai I.J."/>
        </authorList>
    </citation>
    <scope>NUCLEOTIDE SEQUENCE</scope>
    <source>
        <strain evidence="2">160909Yilan</strain>
    </source>
</reference>
<dbReference type="OrthoDB" id="10004862at2759"/>
<keyword evidence="3" id="KW-1185">Reference proteome</keyword>
<keyword evidence="1" id="KW-0560">Oxidoreductase</keyword>
<dbReference type="PANTHER" id="PTHR35870:SF1">
    <property type="entry name" value="PROTEIN, PUTATIVE (AFU_ORTHOLOGUE AFUA_5G03330)-RELATED"/>
    <property type="match status" value="1"/>
</dbReference>
<sequence length="510" mass="55743">MLRIIKQGLRPAPFIPLSPTPLAPLIKPMGTQMKAQSLKIGLVNLPGATPESTTLVEKLLLKDVTEHHCFFNDQHFHNHLSHHILSLHDLGASVECLQKMYDFNAAMQRPLYPNGVPPAPAEAHKINAGNWTNYLGEANSHMYPDYLAFFSAEIATHGVASVLERYVFSPEANGNGTMMLARFVGGLLHPVIQAGFGIEFGQDALVADGLAQAILTTPECAVVIDEASGFPEVKSGSSSATLLSLMREVYDSPHLPPMPYQKERVRIEDLTNWIASKPKLGPTFRDIYAKWTFTLSADTAANEKEVATKVEECMWLATLLLGANAKPGKKPRMDFFLMHFVTGSLLLRAVLNVVREPLHKAQLLQIFARSMALFVLMRGRPRIDAALVMSYPACPAPPKCKTTALGTPSYGSAWLALLNNASAHTEAHVIKAIRALFYCAQHYGGTPAGAVVGAVDENGQETHKGAAMLDGTLFVRVAGILTDAVGWVAHGEEEVFWDFRGAWDEAWEED</sequence>
<dbReference type="EMBL" id="JACAZH010000032">
    <property type="protein sequence ID" value="KAF7338885.1"/>
    <property type="molecule type" value="Genomic_DNA"/>
</dbReference>
<proteinExistence type="predicted"/>
<evidence type="ECO:0000313" key="2">
    <source>
        <dbReference type="EMBL" id="KAF7338885.1"/>
    </source>
</evidence>
<evidence type="ECO:0000256" key="1">
    <source>
        <dbReference type="ARBA" id="ARBA00023002"/>
    </source>
</evidence>
<dbReference type="InterPro" id="IPR025337">
    <property type="entry name" value="Questin_oxidase-like"/>
</dbReference>
<dbReference type="Proteomes" id="UP000623467">
    <property type="component" value="Unassembled WGS sequence"/>
</dbReference>
<dbReference type="AlphaFoldDB" id="A0A8H6XEC2"/>